<feature type="region of interest" description="Disordered" evidence="1">
    <location>
        <begin position="66"/>
        <end position="91"/>
    </location>
</feature>
<evidence type="ECO:0000313" key="3">
    <source>
        <dbReference type="EMBL" id="HIW07294.1"/>
    </source>
</evidence>
<gene>
    <name evidence="3" type="ORF">H9889_08240</name>
</gene>
<keyword evidence="2" id="KW-0472">Membrane</keyword>
<feature type="transmembrane region" description="Helical" evidence="2">
    <location>
        <begin position="34"/>
        <end position="55"/>
    </location>
</feature>
<organism evidence="3 4">
    <name type="scientific">Candidatus Ignatzschineria merdigallinarum</name>
    <dbReference type="NCBI Taxonomy" id="2838621"/>
    <lineage>
        <taxon>Bacteria</taxon>
        <taxon>Pseudomonadati</taxon>
        <taxon>Pseudomonadota</taxon>
        <taxon>Gammaproteobacteria</taxon>
        <taxon>Cardiobacteriales</taxon>
        <taxon>Ignatzschineriaceae</taxon>
        <taxon>Ignatzschineria</taxon>
    </lineage>
</organism>
<reference evidence="3" key="2">
    <citation type="submission" date="2021-04" db="EMBL/GenBank/DDBJ databases">
        <authorList>
            <person name="Gilroy R."/>
        </authorList>
    </citation>
    <scope>NUCLEOTIDE SEQUENCE</scope>
    <source>
        <strain evidence="3">CHK160-9182</strain>
    </source>
</reference>
<keyword evidence="2" id="KW-0812">Transmembrane</keyword>
<feature type="transmembrane region" description="Helical" evidence="2">
    <location>
        <begin position="5"/>
        <end position="22"/>
    </location>
</feature>
<evidence type="ECO:0000313" key="4">
    <source>
        <dbReference type="Proteomes" id="UP000823934"/>
    </source>
</evidence>
<dbReference type="AlphaFoldDB" id="A0A9D1TVN5"/>
<sequence>MIFILLYIVSYPVVLILAKIYMDQNGASSPIGDYLVLPFWWAFLWTFVPATLLSIGIDVYRKGKQEESEDLGKIDDFQESDGAQEKGKQDE</sequence>
<dbReference type="Proteomes" id="UP000823934">
    <property type="component" value="Unassembled WGS sequence"/>
</dbReference>
<reference evidence="3" key="1">
    <citation type="journal article" date="2021" name="PeerJ">
        <title>Extensive microbial diversity within the chicken gut microbiome revealed by metagenomics and culture.</title>
        <authorList>
            <person name="Gilroy R."/>
            <person name="Ravi A."/>
            <person name="Getino M."/>
            <person name="Pursley I."/>
            <person name="Horton D.L."/>
            <person name="Alikhan N.F."/>
            <person name="Baker D."/>
            <person name="Gharbi K."/>
            <person name="Hall N."/>
            <person name="Watson M."/>
            <person name="Adriaenssens E.M."/>
            <person name="Foster-Nyarko E."/>
            <person name="Jarju S."/>
            <person name="Secka A."/>
            <person name="Antonio M."/>
            <person name="Oren A."/>
            <person name="Chaudhuri R.R."/>
            <person name="La Ragione R."/>
            <person name="Hildebrand F."/>
            <person name="Pallen M.J."/>
        </authorList>
    </citation>
    <scope>NUCLEOTIDE SEQUENCE</scope>
    <source>
        <strain evidence="3">CHK160-9182</strain>
    </source>
</reference>
<evidence type="ECO:0000256" key="2">
    <source>
        <dbReference type="SAM" id="Phobius"/>
    </source>
</evidence>
<comment type="caution">
    <text evidence="3">The sequence shown here is derived from an EMBL/GenBank/DDBJ whole genome shotgun (WGS) entry which is preliminary data.</text>
</comment>
<accession>A0A9D1TVN5</accession>
<name>A0A9D1TVN5_9GAMM</name>
<protein>
    <submittedName>
        <fullName evidence="3">Uncharacterized protein</fullName>
    </submittedName>
</protein>
<evidence type="ECO:0000256" key="1">
    <source>
        <dbReference type="SAM" id="MobiDB-lite"/>
    </source>
</evidence>
<proteinExistence type="predicted"/>
<keyword evidence="2" id="KW-1133">Transmembrane helix</keyword>
<feature type="compositionally biased region" description="Basic and acidic residues" evidence="1">
    <location>
        <begin position="66"/>
        <end position="76"/>
    </location>
</feature>
<dbReference type="EMBL" id="DXHP01000183">
    <property type="protein sequence ID" value="HIW07294.1"/>
    <property type="molecule type" value="Genomic_DNA"/>
</dbReference>